<evidence type="ECO:0000256" key="3">
    <source>
        <dbReference type="ARBA" id="ARBA00022705"/>
    </source>
</evidence>
<evidence type="ECO:0000256" key="8">
    <source>
        <dbReference type="ARBA" id="ARBA00023125"/>
    </source>
</evidence>
<proteinExistence type="inferred from homology"/>
<dbReference type="Pfam" id="PF17207">
    <property type="entry name" value="MCM_OB"/>
    <property type="match status" value="1"/>
</dbReference>
<name>A0A151ZFC3_TIELA</name>
<evidence type="ECO:0000256" key="12">
    <source>
        <dbReference type="SAM" id="MobiDB-lite"/>
    </source>
</evidence>
<keyword evidence="7 10" id="KW-0067">ATP-binding</keyword>
<dbReference type="EMBL" id="LODT01000029">
    <property type="protein sequence ID" value="KYQ92671.1"/>
    <property type="molecule type" value="Genomic_DNA"/>
</dbReference>
<keyword evidence="9 11" id="KW-0539">Nucleus</keyword>
<dbReference type="Pfam" id="PF00493">
    <property type="entry name" value="MCM"/>
    <property type="match status" value="1"/>
</dbReference>
<dbReference type="AlphaFoldDB" id="A0A151ZFC3"/>
<feature type="compositionally biased region" description="Low complexity" evidence="12">
    <location>
        <begin position="803"/>
        <end position="820"/>
    </location>
</feature>
<dbReference type="GO" id="GO:0006271">
    <property type="term" value="P:DNA strand elongation involved in DNA replication"/>
    <property type="evidence" value="ECO:0007669"/>
    <property type="project" value="TreeGrafter"/>
</dbReference>
<comment type="subcellular location">
    <subcellularLocation>
        <location evidence="1 11">Nucleus</location>
    </subcellularLocation>
</comment>
<dbReference type="GO" id="GO:0005524">
    <property type="term" value="F:ATP binding"/>
    <property type="evidence" value="ECO:0007669"/>
    <property type="project" value="UniProtKB-UniRule"/>
</dbReference>
<evidence type="ECO:0000256" key="10">
    <source>
        <dbReference type="RuleBase" id="RU004070"/>
    </source>
</evidence>
<dbReference type="GO" id="GO:0017116">
    <property type="term" value="F:single-stranded DNA helicase activity"/>
    <property type="evidence" value="ECO:0007669"/>
    <property type="project" value="TreeGrafter"/>
</dbReference>
<evidence type="ECO:0000256" key="6">
    <source>
        <dbReference type="ARBA" id="ARBA00022806"/>
    </source>
</evidence>
<dbReference type="Gene3D" id="2.40.50.140">
    <property type="entry name" value="Nucleic acid-binding proteins"/>
    <property type="match status" value="1"/>
</dbReference>
<keyword evidence="6 11" id="KW-0347">Helicase</keyword>
<dbReference type="Pfam" id="PF17855">
    <property type="entry name" value="MCM_lid"/>
    <property type="match status" value="1"/>
</dbReference>
<dbReference type="GO" id="GO:0003697">
    <property type="term" value="F:single-stranded DNA binding"/>
    <property type="evidence" value="ECO:0007669"/>
    <property type="project" value="TreeGrafter"/>
</dbReference>
<dbReference type="GO" id="GO:0005634">
    <property type="term" value="C:nucleus"/>
    <property type="evidence" value="ECO:0007669"/>
    <property type="project" value="UniProtKB-SubCell"/>
</dbReference>
<evidence type="ECO:0000256" key="5">
    <source>
        <dbReference type="ARBA" id="ARBA00022801"/>
    </source>
</evidence>
<dbReference type="SMART" id="SM00382">
    <property type="entry name" value="AAA"/>
    <property type="match status" value="1"/>
</dbReference>
<dbReference type="InterPro" id="IPR027417">
    <property type="entry name" value="P-loop_NTPase"/>
</dbReference>
<dbReference type="SMART" id="SM00350">
    <property type="entry name" value="MCM"/>
    <property type="match status" value="1"/>
</dbReference>
<keyword evidence="3 11" id="KW-0235">DNA replication</keyword>
<dbReference type="InParanoid" id="A0A151ZFC3"/>
<comment type="similarity">
    <text evidence="2 10">Belongs to the MCM family.</text>
</comment>
<feature type="compositionally biased region" description="Acidic residues" evidence="12">
    <location>
        <begin position="761"/>
        <end position="772"/>
    </location>
</feature>
<comment type="catalytic activity">
    <reaction evidence="11">
        <text>ATP + H2O = ADP + phosphate + H(+)</text>
        <dbReference type="Rhea" id="RHEA:13065"/>
        <dbReference type="ChEBI" id="CHEBI:15377"/>
        <dbReference type="ChEBI" id="CHEBI:15378"/>
        <dbReference type="ChEBI" id="CHEBI:30616"/>
        <dbReference type="ChEBI" id="CHEBI:43474"/>
        <dbReference type="ChEBI" id="CHEBI:456216"/>
        <dbReference type="EC" id="3.6.4.12"/>
    </reaction>
</comment>
<keyword evidence="15" id="KW-1185">Reference proteome</keyword>
<evidence type="ECO:0000256" key="1">
    <source>
        <dbReference type="ARBA" id="ARBA00004123"/>
    </source>
</evidence>
<dbReference type="GO" id="GO:0042555">
    <property type="term" value="C:MCM complex"/>
    <property type="evidence" value="ECO:0007669"/>
    <property type="project" value="UniProtKB-UniRule"/>
</dbReference>
<dbReference type="InterPro" id="IPR003593">
    <property type="entry name" value="AAA+_ATPase"/>
</dbReference>
<dbReference type="STRING" id="361077.A0A151ZFC3"/>
<accession>A0A151ZFC3</accession>
<dbReference type="GO" id="GO:0016787">
    <property type="term" value="F:hydrolase activity"/>
    <property type="evidence" value="ECO:0007669"/>
    <property type="project" value="UniProtKB-KW"/>
</dbReference>
<organism evidence="14 15">
    <name type="scientific">Tieghemostelium lacteum</name>
    <name type="common">Slime mold</name>
    <name type="synonym">Dictyostelium lacteum</name>
    <dbReference type="NCBI Taxonomy" id="361077"/>
    <lineage>
        <taxon>Eukaryota</taxon>
        <taxon>Amoebozoa</taxon>
        <taxon>Evosea</taxon>
        <taxon>Eumycetozoa</taxon>
        <taxon>Dictyostelia</taxon>
        <taxon>Dictyosteliales</taxon>
        <taxon>Raperosteliaceae</taxon>
        <taxon>Tieghemostelium</taxon>
    </lineage>
</organism>
<dbReference type="PANTHER" id="PTHR11630:SF46">
    <property type="entry name" value="DNA REPLICATION LICENSING FACTOR MCM3-RELATED"/>
    <property type="match status" value="1"/>
</dbReference>
<evidence type="ECO:0000259" key="13">
    <source>
        <dbReference type="PROSITE" id="PS50051"/>
    </source>
</evidence>
<sequence>MDYKMTEDVDMKLCQSEFADFVNNEESGCHDKILELIDNVESKRIIISIDLFRNLSKELSKKFLSKPIIYMTPFQEQLSSIVKIERKKQLEKLQESTEDFDNDEYRKLKENENLMYFIGFEGSFGRYHVTPRGLNASFIGHMVCVEGIVTKCSLVRPKVMKSVHYCEITKRTTTRSYTDATSDSGISTTASYPTKDEMGNPLMTEYGQCEYKDSQMISIQEMPERAPAGQLPRSVDILLDNDLVDLVKPGDRVQVVGIYRAIPMNGQGQGGSQQTKFRTILICNSIKLLSKEVSGPEIGEIDLKNIKSFAKREDCFDLIASSLAPSIYGHEYIKKSLLLLLLGGVEQNLQNGTHLRGDINLLMVGDPSTAKSQLLRFVLNIAPLAINTTGRGSSGVGLTAAVTSDSETGERRLEAGAMVLADRGIVCIDEFDKMSHDDRVAIHEVMEQQTVTISKAGIHASLNARCSVVAAANPIYGQYNRYKKPHDNIGLPDSLLSRFDLLFIVLDNTNADHDRSISEHVLRMHMYRQPGTDSSSSIQVEQISVLGGELETLEAKPSDIDVPVFQKFDKLLHGSMRDHHKEIVAVPFIQKYIYYAKSRVKPNLSQDAVEFIVESFTELRSKEEDKTLPITTRTLETMIRLSQAHAKCRLSFTVDKRDAEIALEIMNFALFNEAKPHAKPIPPPNLSKSDATDEDKKPVGSNKRKTLSASNNDNETTKKKLSNPKKKSRDDPMDQSESEGEEADLNDDSFVSDDEQRQSEDEHEEKEEEEEEDKSHKKRKTSDKNNTTITKIKSKTAPKPNTDNNNINNNINNNNNNNNNKNDKKDVVKLSDKQVKEFAQELNRNIGRHSGKLEMSNIYTVLKDKYQKEQIDLYLQQQFIKSKFYIGGDGCIRLLSSSQK</sequence>
<dbReference type="OrthoDB" id="1882346at2759"/>
<dbReference type="Gene3D" id="2.20.28.10">
    <property type="match status" value="1"/>
</dbReference>
<comment type="function">
    <text evidence="11">Acts as component of the MCM2-7 complex (MCM complex) which is the replicative helicase essential for 'once per cell cycle' DNA replication initiation and elongation in eukaryotic cells. The active ATPase sites in the MCM2-7 ring are formed through the interaction surfaces of two neighboring subunits such that a critical structure of a conserved arginine finger motif is provided in trans relative to the ATP-binding site of the Walker A box of the adjacent subunit. The six ATPase active sites, however, are likely to contribute differentially to the complex helicase activity.</text>
</comment>
<reference evidence="14 15" key="1">
    <citation type="submission" date="2015-12" db="EMBL/GenBank/DDBJ databases">
        <title>Dictyostelia acquired genes for synthesis and detection of signals that induce cell-type specialization by lateral gene transfer from prokaryotes.</title>
        <authorList>
            <person name="Gloeckner G."/>
            <person name="Schaap P."/>
        </authorList>
    </citation>
    <scope>NUCLEOTIDE SEQUENCE [LARGE SCALE GENOMIC DNA]</scope>
    <source>
        <strain evidence="14 15">TK</strain>
    </source>
</reference>
<evidence type="ECO:0000256" key="2">
    <source>
        <dbReference type="ARBA" id="ARBA00008010"/>
    </source>
</evidence>
<dbReference type="PANTHER" id="PTHR11630">
    <property type="entry name" value="DNA REPLICATION LICENSING FACTOR MCM FAMILY MEMBER"/>
    <property type="match status" value="1"/>
</dbReference>
<evidence type="ECO:0000256" key="11">
    <source>
        <dbReference type="RuleBase" id="RU368061"/>
    </source>
</evidence>
<evidence type="ECO:0000256" key="9">
    <source>
        <dbReference type="ARBA" id="ARBA00023242"/>
    </source>
</evidence>
<dbReference type="Gene3D" id="3.40.50.300">
    <property type="entry name" value="P-loop containing nucleotide triphosphate hydrolases"/>
    <property type="match status" value="1"/>
</dbReference>
<keyword evidence="8 10" id="KW-0238">DNA-binding</keyword>
<evidence type="ECO:0000256" key="4">
    <source>
        <dbReference type="ARBA" id="ARBA00022741"/>
    </source>
</evidence>
<protein>
    <recommendedName>
        <fullName evidence="11">DNA replication licensing factor MCM3</fullName>
        <ecNumber evidence="11">3.6.4.12</ecNumber>
    </recommendedName>
</protein>
<feature type="compositionally biased region" description="Acidic residues" evidence="12">
    <location>
        <begin position="733"/>
        <end position="753"/>
    </location>
</feature>
<dbReference type="InterPro" id="IPR041562">
    <property type="entry name" value="MCM_lid"/>
</dbReference>
<feature type="domain" description="MCM C-terminal AAA(+) ATPase" evidence="13">
    <location>
        <begin position="315"/>
        <end position="521"/>
    </location>
</feature>
<evidence type="ECO:0000313" key="14">
    <source>
        <dbReference type="EMBL" id="KYQ92671.1"/>
    </source>
</evidence>
<comment type="caution">
    <text evidence="14">The sequence shown here is derived from an EMBL/GenBank/DDBJ whole genome shotgun (WGS) entry which is preliminary data.</text>
</comment>
<dbReference type="PROSITE" id="PS50051">
    <property type="entry name" value="MCM_2"/>
    <property type="match status" value="1"/>
</dbReference>
<dbReference type="InterPro" id="IPR008046">
    <property type="entry name" value="Mcm3"/>
</dbReference>
<dbReference type="SUPFAM" id="SSF50249">
    <property type="entry name" value="Nucleic acid-binding proteins"/>
    <property type="match status" value="1"/>
</dbReference>
<keyword evidence="4 10" id="KW-0547">Nucleotide-binding</keyword>
<dbReference type="Gene3D" id="3.30.1640.10">
    <property type="entry name" value="mini-chromosome maintenance (MCM) complex, chain A, domain 1"/>
    <property type="match status" value="1"/>
</dbReference>
<dbReference type="Proteomes" id="UP000076078">
    <property type="component" value="Unassembled WGS sequence"/>
</dbReference>
<dbReference type="EC" id="3.6.4.12" evidence="11"/>
<keyword evidence="5 11" id="KW-0378">Hydrolase</keyword>
<dbReference type="InterPro" id="IPR012340">
    <property type="entry name" value="NA-bd_OB-fold"/>
</dbReference>
<dbReference type="GO" id="GO:0000727">
    <property type="term" value="P:double-strand break repair via break-induced replication"/>
    <property type="evidence" value="ECO:0007669"/>
    <property type="project" value="TreeGrafter"/>
</dbReference>
<dbReference type="PRINTS" id="PR01657">
    <property type="entry name" value="MCMFAMILY"/>
</dbReference>
<evidence type="ECO:0000313" key="15">
    <source>
        <dbReference type="Proteomes" id="UP000076078"/>
    </source>
</evidence>
<dbReference type="InterPro" id="IPR018525">
    <property type="entry name" value="MCM_CS"/>
</dbReference>
<comment type="subunit">
    <text evidence="11">Component of the MCM2-7 complex.</text>
</comment>
<dbReference type="InterPro" id="IPR031327">
    <property type="entry name" value="MCM"/>
</dbReference>
<dbReference type="FunCoup" id="A0A151ZFC3">
    <property type="interactions" value="746"/>
</dbReference>
<dbReference type="PROSITE" id="PS00847">
    <property type="entry name" value="MCM_1"/>
    <property type="match status" value="1"/>
</dbReference>
<dbReference type="InterPro" id="IPR033762">
    <property type="entry name" value="MCM_OB"/>
</dbReference>
<dbReference type="InterPro" id="IPR001208">
    <property type="entry name" value="MCM_dom"/>
</dbReference>
<gene>
    <name evidence="14" type="ORF">DLAC_06668</name>
</gene>
<dbReference type="SUPFAM" id="SSF52540">
    <property type="entry name" value="P-loop containing nucleoside triphosphate hydrolases"/>
    <property type="match status" value="1"/>
</dbReference>
<evidence type="ECO:0000256" key="7">
    <source>
        <dbReference type="ARBA" id="ARBA00022840"/>
    </source>
</evidence>
<dbReference type="OMA" id="EANHIMV"/>
<dbReference type="GO" id="GO:1902975">
    <property type="term" value="P:mitotic DNA replication initiation"/>
    <property type="evidence" value="ECO:0007669"/>
    <property type="project" value="TreeGrafter"/>
</dbReference>
<dbReference type="PRINTS" id="PR01659">
    <property type="entry name" value="MCMPROTEIN3"/>
</dbReference>
<feature type="region of interest" description="Disordered" evidence="12">
    <location>
        <begin position="675"/>
        <end position="824"/>
    </location>
</feature>